<keyword evidence="3" id="KW-1185">Reference proteome</keyword>
<dbReference type="RefSeq" id="WP_204011013.1">
    <property type="nucleotide sequence ID" value="NZ_BOPG01000102.1"/>
</dbReference>
<reference evidence="2" key="1">
    <citation type="submission" date="2021-01" db="EMBL/GenBank/DDBJ databases">
        <title>Whole genome shotgun sequence of Virgisporangium aurantiacum NBRC 16421.</title>
        <authorList>
            <person name="Komaki H."/>
            <person name="Tamura T."/>
        </authorList>
    </citation>
    <scope>NUCLEOTIDE SEQUENCE</scope>
    <source>
        <strain evidence="2">NBRC 16421</strain>
    </source>
</reference>
<dbReference type="EMBL" id="BOPG01000102">
    <property type="protein sequence ID" value="GIJ63776.1"/>
    <property type="molecule type" value="Genomic_DNA"/>
</dbReference>
<feature type="domain" description="Glyoxalase-like" evidence="1">
    <location>
        <begin position="10"/>
        <end position="178"/>
    </location>
</feature>
<dbReference type="SUPFAM" id="SSF54593">
    <property type="entry name" value="Glyoxalase/Bleomycin resistance protein/Dihydroxybiphenyl dioxygenase"/>
    <property type="match status" value="1"/>
</dbReference>
<name>A0A8J4E6T4_9ACTN</name>
<gene>
    <name evidence="2" type="ORF">Vau01_112920</name>
</gene>
<protein>
    <recommendedName>
        <fullName evidence="1">Glyoxalase-like domain-containing protein</fullName>
    </recommendedName>
</protein>
<accession>A0A8J4E6T4</accession>
<dbReference type="InterPro" id="IPR025870">
    <property type="entry name" value="Glyoxalase-like_dom"/>
</dbReference>
<organism evidence="2 3">
    <name type="scientific">Virgisporangium aurantiacum</name>
    <dbReference type="NCBI Taxonomy" id="175570"/>
    <lineage>
        <taxon>Bacteria</taxon>
        <taxon>Bacillati</taxon>
        <taxon>Actinomycetota</taxon>
        <taxon>Actinomycetes</taxon>
        <taxon>Micromonosporales</taxon>
        <taxon>Micromonosporaceae</taxon>
        <taxon>Virgisporangium</taxon>
    </lineage>
</organism>
<proteinExistence type="predicted"/>
<dbReference type="InterPro" id="IPR029068">
    <property type="entry name" value="Glyas_Bleomycin-R_OHBP_Dase"/>
</dbReference>
<dbReference type="Gene3D" id="3.10.180.10">
    <property type="entry name" value="2,3-Dihydroxybiphenyl 1,2-Dioxygenase, domain 1"/>
    <property type="match status" value="1"/>
</dbReference>
<evidence type="ECO:0000259" key="1">
    <source>
        <dbReference type="Pfam" id="PF13468"/>
    </source>
</evidence>
<dbReference type="Proteomes" id="UP000612585">
    <property type="component" value="Unassembled WGS sequence"/>
</dbReference>
<comment type="caution">
    <text evidence="2">The sequence shown here is derived from an EMBL/GenBank/DDBJ whole genome shotgun (WGS) entry which is preliminary data.</text>
</comment>
<evidence type="ECO:0000313" key="2">
    <source>
        <dbReference type="EMBL" id="GIJ63776.1"/>
    </source>
</evidence>
<evidence type="ECO:0000313" key="3">
    <source>
        <dbReference type="Proteomes" id="UP000612585"/>
    </source>
</evidence>
<sequence>MNVERIRQAVVASHDRAAVVAAWQREFGLGAPYDDPGVAAFGLVNGVVPVGDAFLEVVTPCREGTAVGRHLARHGGDCGYMVLVQVTDMAAARAHLAGSGVRKVWSVDLDDISGTHAHPADTGAALVSFDRPVPPSSWRWGGADWPDRSRTRVVTGLAGVRIAGPDPDALRDRWAEVLNVVPDGHRLPLPDGSYVEVEAREQPGMTGIDLWAAAGQPARTVTIAGTEFRVVNR</sequence>
<dbReference type="AlphaFoldDB" id="A0A8J4E6T4"/>
<dbReference type="Pfam" id="PF13468">
    <property type="entry name" value="Glyoxalase_3"/>
    <property type="match status" value="1"/>
</dbReference>